<accession>A0A0E9W126</accession>
<evidence type="ECO:0000313" key="2">
    <source>
        <dbReference type="EMBL" id="JAH84026.1"/>
    </source>
</evidence>
<feature type="compositionally biased region" description="Basic and acidic residues" evidence="1">
    <location>
        <begin position="1"/>
        <end position="12"/>
    </location>
</feature>
<proteinExistence type="predicted"/>
<protein>
    <submittedName>
        <fullName evidence="2">Uncharacterized protein</fullName>
    </submittedName>
</protein>
<feature type="region of interest" description="Disordered" evidence="1">
    <location>
        <begin position="1"/>
        <end position="26"/>
    </location>
</feature>
<dbReference type="AlphaFoldDB" id="A0A0E9W126"/>
<feature type="compositionally biased region" description="Polar residues" evidence="1">
    <location>
        <begin position="14"/>
        <end position="26"/>
    </location>
</feature>
<organism evidence="2">
    <name type="scientific">Anguilla anguilla</name>
    <name type="common">European freshwater eel</name>
    <name type="synonym">Muraena anguilla</name>
    <dbReference type="NCBI Taxonomy" id="7936"/>
    <lineage>
        <taxon>Eukaryota</taxon>
        <taxon>Metazoa</taxon>
        <taxon>Chordata</taxon>
        <taxon>Craniata</taxon>
        <taxon>Vertebrata</taxon>
        <taxon>Euteleostomi</taxon>
        <taxon>Actinopterygii</taxon>
        <taxon>Neopterygii</taxon>
        <taxon>Teleostei</taxon>
        <taxon>Anguilliformes</taxon>
        <taxon>Anguillidae</taxon>
        <taxon>Anguilla</taxon>
    </lineage>
</organism>
<reference evidence="2" key="1">
    <citation type="submission" date="2014-11" db="EMBL/GenBank/DDBJ databases">
        <authorList>
            <person name="Amaro Gonzalez C."/>
        </authorList>
    </citation>
    <scope>NUCLEOTIDE SEQUENCE</scope>
</reference>
<dbReference type="EMBL" id="GBXM01024551">
    <property type="protein sequence ID" value="JAH84026.1"/>
    <property type="molecule type" value="Transcribed_RNA"/>
</dbReference>
<evidence type="ECO:0000256" key="1">
    <source>
        <dbReference type="SAM" id="MobiDB-lite"/>
    </source>
</evidence>
<sequence length="26" mass="3086">MFEMHKLSRPQKEPQMNRTDTTPPAN</sequence>
<reference evidence="2" key="2">
    <citation type="journal article" date="2015" name="Fish Shellfish Immunol.">
        <title>Early steps in the European eel (Anguilla anguilla)-Vibrio vulnificus interaction in the gills: Role of the RtxA13 toxin.</title>
        <authorList>
            <person name="Callol A."/>
            <person name="Pajuelo D."/>
            <person name="Ebbesson L."/>
            <person name="Teles M."/>
            <person name="MacKenzie S."/>
            <person name="Amaro C."/>
        </authorList>
    </citation>
    <scope>NUCLEOTIDE SEQUENCE</scope>
</reference>
<name>A0A0E9W126_ANGAN</name>